<reference evidence="4 5" key="1">
    <citation type="journal article" date="2014" name="Genome Announc.">
        <title>Draft Genome Sequences of Two Vibrionaceae Species, Vibrio ponticus C121 and Photobacterium aphoticum C119, Isolated as Coral Reef Microbiota.</title>
        <authorList>
            <person name="Al-saari N."/>
            <person name="Meirelles P.M."/>
            <person name="Mino S."/>
            <person name="Suda W."/>
            <person name="Oshima K."/>
            <person name="Hattori M."/>
            <person name="Ohkuma M."/>
            <person name="Thompson F.L."/>
            <person name="Gomez-Gil B."/>
            <person name="Sawabe T."/>
            <person name="Sawabe T."/>
        </authorList>
    </citation>
    <scope>NUCLEOTIDE SEQUENCE [LARGE SCALE GENOMIC DNA]</scope>
    <source>
        <strain evidence="4 5">JCM 19237</strain>
    </source>
</reference>
<dbReference type="GO" id="GO:0000160">
    <property type="term" value="P:phosphorelay signal transduction system"/>
    <property type="evidence" value="ECO:0007669"/>
    <property type="project" value="InterPro"/>
</dbReference>
<comment type="caution">
    <text evidence="4">The sequence shown here is derived from an EMBL/GenBank/DDBJ whole genome shotgun (WGS) entry which is preliminary data.</text>
</comment>
<proteinExistence type="predicted"/>
<dbReference type="EMBL" id="BBMN01000003">
    <property type="protein sequence ID" value="GAL04234.1"/>
    <property type="molecule type" value="Genomic_DNA"/>
</dbReference>
<evidence type="ECO:0000256" key="1">
    <source>
        <dbReference type="ARBA" id="ARBA00023125"/>
    </source>
</evidence>
<dbReference type="SUPFAM" id="SSF46894">
    <property type="entry name" value="C-terminal effector domain of the bipartite response regulators"/>
    <property type="match status" value="1"/>
</dbReference>
<dbReference type="Gene3D" id="1.10.10.10">
    <property type="entry name" value="Winged helix-like DNA-binding domain superfamily/Winged helix DNA-binding domain"/>
    <property type="match status" value="1"/>
</dbReference>
<dbReference type="PROSITE" id="PS51755">
    <property type="entry name" value="OMPR_PHOB"/>
    <property type="match status" value="1"/>
</dbReference>
<dbReference type="eggNOG" id="COG3710">
    <property type="taxonomic scope" value="Bacteria"/>
</dbReference>
<evidence type="ECO:0000313" key="5">
    <source>
        <dbReference type="Proteomes" id="UP000029227"/>
    </source>
</evidence>
<dbReference type="Pfam" id="PF00486">
    <property type="entry name" value="Trans_reg_C"/>
    <property type="match status" value="1"/>
</dbReference>
<feature type="DNA-binding region" description="OmpR/PhoB-type" evidence="2">
    <location>
        <begin position="5"/>
        <end position="111"/>
    </location>
</feature>
<evidence type="ECO:0000259" key="3">
    <source>
        <dbReference type="PROSITE" id="PS51755"/>
    </source>
</evidence>
<evidence type="ECO:0000313" key="4">
    <source>
        <dbReference type="EMBL" id="GAL04234.1"/>
    </source>
</evidence>
<gene>
    <name evidence="4" type="ORF">JCM19237_2385</name>
</gene>
<dbReference type="STRING" id="754436.JCM19237_2385"/>
<dbReference type="SMART" id="SM00862">
    <property type="entry name" value="Trans_reg_C"/>
    <property type="match status" value="1"/>
</dbReference>
<dbReference type="GO" id="GO:0003677">
    <property type="term" value="F:DNA binding"/>
    <property type="evidence" value="ECO:0007669"/>
    <property type="project" value="UniProtKB-UniRule"/>
</dbReference>
<dbReference type="InterPro" id="IPR001867">
    <property type="entry name" value="OmpR/PhoB-type_DNA-bd"/>
</dbReference>
<feature type="domain" description="OmpR/PhoB-type" evidence="3">
    <location>
        <begin position="5"/>
        <end position="111"/>
    </location>
</feature>
<dbReference type="GO" id="GO:0006355">
    <property type="term" value="P:regulation of DNA-templated transcription"/>
    <property type="evidence" value="ECO:0007669"/>
    <property type="project" value="InterPro"/>
</dbReference>
<sequence>MMQKATTFILGHYRWDKSTHCLFPHPTTEGENSLTAGGKRLTNKQQALLCCLLDAYPEPLANTDIIKAVWGGDHISAESLPQLINRTRHMLSDENKDIIINHPGKGYSLDITHHEVSIVTEEAHYNAASATPADRKVKTVSQSETIPSAVIESMMPHETQVDKIKAHKVQRIKVAVLFGLTVATLWNSWHLYQAHQTKAQYEAILFNKPFDAIEKTAITDQWRVTIGDMVCIYKKADQTLDCP</sequence>
<dbReference type="InterPro" id="IPR016032">
    <property type="entry name" value="Sig_transdc_resp-reg_C-effctor"/>
</dbReference>
<organism evidence="4 5">
    <name type="scientific">Photobacterium aphoticum</name>
    <dbReference type="NCBI Taxonomy" id="754436"/>
    <lineage>
        <taxon>Bacteria</taxon>
        <taxon>Pseudomonadati</taxon>
        <taxon>Pseudomonadota</taxon>
        <taxon>Gammaproteobacteria</taxon>
        <taxon>Vibrionales</taxon>
        <taxon>Vibrionaceae</taxon>
        <taxon>Photobacterium</taxon>
    </lineage>
</organism>
<dbReference type="InterPro" id="IPR036388">
    <property type="entry name" value="WH-like_DNA-bd_sf"/>
</dbReference>
<accession>A0A090QQX9</accession>
<protein>
    <recommendedName>
        <fullName evidence="3">OmpR/PhoB-type domain-containing protein</fullName>
    </recommendedName>
</protein>
<dbReference type="AlphaFoldDB" id="A0A090QQX9"/>
<evidence type="ECO:0000256" key="2">
    <source>
        <dbReference type="PROSITE-ProRule" id="PRU01091"/>
    </source>
</evidence>
<keyword evidence="1 2" id="KW-0238">DNA-binding</keyword>
<dbReference type="Proteomes" id="UP000029227">
    <property type="component" value="Unassembled WGS sequence"/>
</dbReference>
<name>A0A090QQX9_9GAMM</name>